<organism evidence="6 7">
    <name type="scientific">Desulfonispora thiosulfatigenes DSM 11270</name>
    <dbReference type="NCBI Taxonomy" id="656914"/>
    <lineage>
        <taxon>Bacteria</taxon>
        <taxon>Bacillati</taxon>
        <taxon>Bacillota</taxon>
        <taxon>Clostridia</taxon>
        <taxon>Eubacteriales</taxon>
        <taxon>Peptococcaceae</taxon>
        <taxon>Desulfonispora</taxon>
    </lineage>
</organism>
<keyword evidence="7" id="KW-1185">Reference proteome</keyword>
<dbReference type="GO" id="GO:0005737">
    <property type="term" value="C:cytoplasm"/>
    <property type="evidence" value="ECO:0007669"/>
    <property type="project" value="TreeGrafter"/>
</dbReference>
<dbReference type="STRING" id="656914.SAMN00017405_1509"/>
<dbReference type="InterPro" id="IPR037523">
    <property type="entry name" value="VOC_core"/>
</dbReference>
<proteinExistence type="predicted"/>
<evidence type="ECO:0000313" key="7">
    <source>
        <dbReference type="Proteomes" id="UP000192731"/>
    </source>
</evidence>
<dbReference type="GO" id="GO:0019243">
    <property type="term" value="P:methylglyoxal catabolic process to D-lactate via S-lactoyl-glutathione"/>
    <property type="evidence" value="ECO:0007669"/>
    <property type="project" value="TreeGrafter"/>
</dbReference>
<evidence type="ECO:0000259" key="5">
    <source>
        <dbReference type="PROSITE" id="PS51819"/>
    </source>
</evidence>
<dbReference type="SUPFAM" id="SSF54593">
    <property type="entry name" value="Glyoxalase/Bleomycin resistance protein/Dihydroxybiphenyl dioxygenase"/>
    <property type="match status" value="1"/>
</dbReference>
<dbReference type="InterPro" id="IPR004360">
    <property type="entry name" value="Glyas_Fos-R_dOase_dom"/>
</dbReference>
<dbReference type="GO" id="GO:0004462">
    <property type="term" value="F:lactoylglutathione lyase activity"/>
    <property type="evidence" value="ECO:0007669"/>
    <property type="project" value="TreeGrafter"/>
</dbReference>
<dbReference type="AlphaFoldDB" id="A0A1W1VSN7"/>
<sequence>MKFSFAHNNINVLDLEKSLAFYKEALGLVETKKHEAPDGSFTLVYLGDEKTPHLLELTFIKERTEKYNLGENEFHLAFTTDNFEKAYEKHKEMGCICFENKEMGIYFIADPDGYWLEILPADFDV</sequence>
<evidence type="ECO:0000256" key="1">
    <source>
        <dbReference type="ARBA" id="ARBA00030291"/>
    </source>
</evidence>
<feature type="domain" description="VOC" evidence="5">
    <location>
        <begin position="4"/>
        <end position="125"/>
    </location>
</feature>
<keyword evidence="6" id="KW-0456">Lyase</keyword>
<dbReference type="PANTHER" id="PTHR46036:SF5">
    <property type="entry name" value="LACTOYLGLUTATHIONE LYASE"/>
    <property type="match status" value="1"/>
</dbReference>
<dbReference type="EMBL" id="FWWT01000023">
    <property type="protein sequence ID" value="SMB96346.1"/>
    <property type="molecule type" value="Genomic_DNA"/>
</dbReference>
<dbReference type="Proteomes" id="UP000192731">
    <property type="component" value="Unassembled WGS sequence"/>
</dbReference>
<evidence type="ECO:0000313" key="6">
    <source>
        <dbReference type="EMBL" id="SMB96346.1"/>
    </source>
</evidence>
<accession>A0A1W1VSN7</accession>
<dbReference type="InterPro" id="IPR029068">
    <property type="entry name" value="Glyas_Bleomycin-R_OHBP_Dase"/>
</dbReference>
<dbReference type="PROSITE" id="PS51819">
    <property type="entry name" value="VOC"/>
    <property type="match status" value="1"/>
</dbReference>
<gene>
    <name evidence="6" type="ORF">SAMN00017405_1509</name>
</gene>
<evidence type="ECO:0000256" key="2">
    <source>
        <dbReference type="ARBA" id="ARBA00030892"/>
    </source>
</evidence>
<dbReference type="Gene3D" id="3.10.180.10">
    <property type="entry name" value="2,3-Dihydroxybiphenyl 1,2-Dioxygenase, domain 1"/>
    <property type="match status" value="1"/>
</dbReference>
<dbReference type="PANTHER" id="PTHR46036">
    <property type="entry name" value="LACTOYLGLUTATHIONE LYASE"/>
    <property type="match status" value="1"/>
</dbReference>
<dbReference type="OrthoDB" id="192739at2"/>
<dbReference type="RefSeq" id="WP_084054360.1">
    <property type="nucleotide sequence ID" value="NZ_FWWT01000023.1"/>
</dbReference>
<dbReference type="Pfam" id="PF00903">
    <property type="entry name" value="Glyoxalase"/>
    <property type="match status" value="1"/>
</dbReference>
<reference evidence="6 7" key="1">
    <citation type="submission" date="2017-04" db="EMBL/GenBank/DDBJ databases">
        <authorList>
            <person name="Afonso C.L."/>
            <person name="Miller P.J."/>
            <person name="Scott M.A."/>
            <person name="Spackman E."/>
            <person name="Goraichik I."/>
            <person name="Dimitrov K.M."/>
            <person name="Suarez D.L."/>
            <person name="Swayne D.E."/>
        </authorList>
    </citation>
    <scope>NUCLEOTIDE SEQUENCE [LARGE SCALE GENOMIC DNA]</scope>
    <source>
        <strain evidence="6 7">DSM 11270</strain>
    </source>
</reference>
<evidence type="ECO:0000256" key="4">
    <source>
        <dbReference type="ARBA" id="ARBA00033298"/>
    </source>
</evidence>
<protein>
    <recommendedName>
        <fullName evidence="2">Aldoketomutase</fullName>
    </recommendedName>
    <alternativeName>
        <fullName evidence="1">Ketone-aldehyde mutase</fullName>
    </alternativeName>
    <alternativeName>
        <fullName evidence="3">Methylglyoxalase</fullName>
    </alternativeName>
    <alternativeName>
        <fullName evidence="4">S-D-lactoylglutathione methylglyoxal lyase</fullName>
    </alternativeName>
</protein>
<evidence type="ECO:0000256" key="3">
    <source>
        <dbReference type="ARBA" id="ARBA00032460"/>
    </source>
</evidence>
<name>A0A1W1VSN7_DESTI</name>